<dbReference type="InterPro" id="IPR046960">
    <property type="entry name" value="PPR_At4g14850-like_plant"/>
</dbReference>
<proteinExistence type="predicted"/>
<sequence length="96" mass="10737">MIDSGCYPDLFVCDVYVKTSLLCLYANCGYLGHAHKVFDEIPEKNVVSWTAIISGYIGVGQYKEAIDMFRMLVEMGLRPDGFTIVRVLFACTQLGD</sequence>
<evidence type="ECO:0008006" key="6">
    <source>
        <dbReference type="Google" id="ProtNLM"/>
    </source>
</evidence>
<name>A0A2N9FVL8_FAGSY</name>
<evidence type="ECO:0000256" key="2">
    <source>
        <dbReference type="PROSITE-ProRule" id="PRU00708"/>
    </source>
</evidence>
<evidence type="ECO:0000313" key="3">
    <source>
        <dbReference type="EMBL" id="SPC91029.1"/>
    </source>
</evidence>
<dbReference type="EMBL" id="OIVN01004464">
    <property type="protein sequence ID" value="SPD17599.1"/>
    <property type="molecule type" value="Genomic_DNA"/>
</dbReference>
<feature type="repeat" description="PPR" evidence="2">
    <location>
        <begin position="45"/>
        <end position="79"/>
    </location>
</feature>
<dbReference type="FunFam" id="1.25.40.10:FF:000396">
    <property type="entry name" value="Pentatricopeptide repeat-containing protein At2g36730"/>
    <property type="match status" value="1"/>
</dbReference>
<dbReference type="PROSITE" id="PS51375">
    <property type="entry name" value="PPR"/>
    <property type="match status" value="1"/>
</dbReference>
<dbReference type="Gene3D" id="1.25.40.10">
    <property type="entry name" value="Tetratricopeptide repeat domain"/>
    <property type="match status" value="1"/>
</dbReference>
<evidence type="ECO:0000256" key="1">
    <source>
        <dbReference type="ARBA" id="ARBA00022737"/>
    </source>
</evidence>
<dbReference type="GO" id="GO:0003723">
    <property type="term" value="F:RNA binding"/>
    <property type="evidence" value="ECO:0007669"/>
    <property type="project" value="InterPro"/>
</dbReference>
<dbReference type="GO" id="GO:0009451">
    <property type="term" value="P:RNA modification"/>
    <property type="evidence" value="ECO:0007669"/>
    <property type="project" value="InterPro"/>
</dbReference>
<dbReference type="InterPro" id="IPR002885">
    <property type="entry name" value="PPR_rpt"/>
</dbReference>
<protein>
    <recommendedName>
        <fullName evidence="6">Pentatricopeptide repeat-containing protein</fullName>
    </recommendedName>
</protein>
<dbReference type="NCBIfam" id="TIGR00756">
    <property type="entry name" value="PPR"/>
    <property type="match status" value="1"/>
</dbReference>
<accession>A0A2N9FVL8</accession>
<organism evidence="3">
    <name type="scientific">Fagus sylvatica</name>
    <name type="common">Beechnut</name>
    <dbReference type="NCBI Taxonomy" id="28930"/>
    <lineage>
        <taxon>Eukaryota</taxon>
        <taxon>Viridiplantae</taxon>
        <taxon>Streptophyta</taxon>
        <taxon>Embryophyta</taxon>
        <taxon>Tracheophyta</taxon>
        <taxon>Spermatophyta</taxon>
        <taxon>Magnoliopsida</taxon>
        <taxon>eudicotyledons</taxon>
        <taxon>Gunneridae</taxon>
        <taxon>Pentapetalae</taxon>
        <taxon>rosids</taxon>
        <taxon>fabids</taxon>
        <taxon>Fagales</taxon>
        <taxon>Fagaceae</taxon>
        <taxon>Fagus</taxon>
    </lineage>
</organism>
<dbReference type="InterPro" id="IPR011990">
    <property type="entry name" value="TPR-like_helical_dom_sf"/>
</dbReference>
<dbReference type="EMBL" id="OIVN01001197">
    <property type="protein sequence ID" value="SPC91029.1"/>
    <property type="molecule type" value="Genomic_DNA"/>
</dbReference>
<gene>
    <name evidence="3" type="ORF">FSB_LOCUS18911</name>
    <name evidence="4" type="ORF">FSB_LOCUS45481</name>
    <name evidence="5" type="ORF">FSB_LOCUS61703</name>
</gene>
<reference evidence="3" key="1">
    <citation type="submission" date="2018-02" db="EMBL/GenBank/DDBJ databases">
        <authorList>
            <person name="Cohen D.B."/>
            <person name="Kent A.D."/>
        </authorList>
    </citation>
    <scope>NUCLEOTIDE SEQUENCE</scope>
</reference>
<dbReference type="Pfam" id="PF13041">
    <property type="entry name" value="PPR_2"/>
    <property type="match status" value="1"/>
</dbReference>
<evidence type="ECO:0000313" key="5">
    <source>
        <dbReference type="EMBL" id="SPD33821.1"/>
    </source>
</evidence>
<dbReference type="AlphaFoldDB" id="A0A2N9FVL8"/>
<dbReference type="PANTHER" id="PTHR47926">
    <property type="entry name" value="PENTATRICOPEPTIDE REPEAT-CONTAINING PROTEIN"/>
    <property type="match status" value="1"/>
</dbReference>
<evidence type="ECO:0000313" key="4">
    <source>
        <dbReference type="EMBL" id="SPD17599.1"/>
    </source>
</evidence>
<keyword evidence="1" id="KW-0677">Repeat</keyword>
<dbReference type="EMBL" id="OIVN01006474">
    <property type="protein sequence ID" value="SPD33821.1"/>
    <property type="molecule type" value="Genomic_DNA"/>
</dbReference>